<dbReference type="InterPro" id="IPR035901">
    <property type="entry name" value="GIY-YIG_endonuc_sf"/>
</dbReference>
<name>A0A948WZ27_9LACO</name>
<comment type="similarity">
    <text evidence="1">Belongs to the UPF0213 family.</text>
</comment>
<dbReference type="SUPFAM" id="SSF82771">
    <property type="entry name" value="GIY-YIG endonuclease"/>
    <property type="match status" value="1"/>
</dbReference>
<dbReference type="Gene3D" id="3.40.1440.10">
    <property type="entry name" value="GIY-YIG endonuclease"/>
    <property type="match status" value="1"/>
</dbReference>
<sequence length="115" mass="13530">MKVIIILKRCRHYLDKAKQFYFYVLLCADNSLYGGFTTDIQRRVAMHNAGKGAKYTRTHRPVTLIYYEIFNDKSSALQAEYAFKHQSRQCKITYLLQHHAPIRLNCTGRIEIITK</sequence>
<dbReference type="Pfam" id="PF01541">
    <property type="entry name" value="GIY-YIG"/>
    <property type="match status" value="1"/>
</dbReference>
<protein>
    <submittedName>
        <fullName evidence="4">GIY-YIG nuclease family protein</fullName>
    </submittedName>
</protein>
<accession>A0A948WZ27</accession>
<dbReference type="AlphaFoldDB" id="A0A948WZ27"/>
<dbReference type="InterPro" id="IPR050190">
    <property type="entry name" value="UPF0213_domain"/>
</dbReference>
<dbReference type="CDD" id="cd10456">
    <property type="entry name" value="GIY-YIG_UPF0213"/>
    <property type="match status" value="1"/>
</dbReference>
<feature type="transmembrane region" description="Helical" evidence="2">
    <location>
        <begin position="20"/>
        <end position="36"/>
    </location>
</feature>
<dbReference type="Proteomes" id="UP000777303">
    <property type="component" value="Unassembled WGS sequence"/>
</dbReference>
<keyword evidence="2" id="KW-0812">Transmembrane</keyword>
<keyword evidence="2" id="KW-0472">Membrane</keyword>
<evidence type="ECO:0000259" key="3">
    <source>
        <dbReference type="PROSITE" id="PS50164"/>
    </source>
</evidence>
<feature type="domain" description="GIY-YIG" evidence="3">
    <location>
        <begin position="18"/>
        <end position="94"/>
    </location>
</feature>
<evidence type="ECO:0000256" key="2">
    <source>
        <dbReference type="SAM" id="Phobius"/>
    </source>
</evidence>
<dbReference type="InterPro" id="IPR000305">
    <property type="entry name" value="GIY-YIG_endonuc"/>
</dbReference>
<dbReference type="PROSITE" id="PS50164">
    <property type="entry name" value="GIY_YIG"/>
    <property type="match status" value="1"/>
</dbReference>
<dbReference type="PANTHER" id="PTHR34477">
    <property type="entry name" value="UPF0213 PROTEIN YHBQ"/>
    <property type="match status" value="1"/>
</dbReference>
<comment type="caution">
    <text evidence="4">The sequence shown here is derived from an EMBL/GenBank/DDBJ whole genome shotgun (WGS) entry which is preliminary data.</text>
</comment>
<evidence type="ECO:0000256" key="1">
    <source>
        <dbReference type="ARBA" id="ARBA00007435"/>
    </source>
</evidence>
<proteinExistence type="inferred from homology"/>
<keyword evidence="2" id="KW-1133">Transmembrane helix</keyword>
<organism evidence="4 5">
    <name type="scientific">Candidatus Paralactobacillus gallistercoris</name>
    <dbReference type="NCBI Taxonomy" id="2838724"/>
    <lineage>
        <taxon>Bacteria</taxon>
        <taxon>Bacillati</taxon>
        <taxon>Bacillota</taxon>
        <taxon>Bacilli</taxon>
        <taxon>Lactobacillales</taxon>
        <taxon>Lactobacillaceae</taxon>
        <taxon>Lactobacillus</taxon>
    </lineage>
</organism>
<evidence type="ECO:0000313" key="4">
    <source>
        <dbReference type="EMBL" id="MBU3851114.1"/>
    </source>
</evidence>
<gene>
    <name evidence="4" type="ORF">H9901_00155</name>
</gene>
<reference evidence="4" key="2">
    <citation type="submission" date="2021-04" db="EMBL/GenBank/DDBJ databases">
        <authorList>
            <person name="Gilroy R."/>
        </authorList>
    </citation>
    <scope>NUCLEOTIDE SEQUENCE</scope>
    <source>
        <strain evidence="4">F6-6636</strain>
    </source>
</reference>
<dbReference type="EMBL" id="JAHLFS010000003">
    <property type="protein sequence ID" value="MBU3851114.1"/>
    <property type="molecule type" value="Genomic_DNA"/>
</dbReference>
<dbReference type="PANTHER" id="PTHR34477:SF1">
    <property type="entry name" value="UPF0213 PROTEIN YHBQ"/>
    <property type="match status" value="1"/>
</dbReference>
<evidence type="ECO:0000313" key="5">
    <source>
        <dbReference type="Proteomes" id="UP000777303"/>
    </source>
</evidence>
<reference evidence="4" key="1">
    <citation type="journal article" date="2021" name="PeerJ">
        <title>Extensive microbial diversity within the chicken gut microbiome revealed by metagenomics and culture.</title>
        <authorList>
            <person name="Gilroy R."/>
            <person name="Ravi A."/>
            <person name="Getino M."/>
            <person name="Pursley I."/>
            <person name="Horton D.L."/>
            <person name="Alikhan N.F."/>
            <person name="Baker D."/>
            <person name="Gharbi K."/>
            <person name="Hall N."/>
            <person name="Watson M."/>
            <person name="Adriaenssens E.M."/>
            <person name="Foster-Nyarko E."/>
            <person name="Jarju S."/>
            <person name="Secka A."/>
            <person name="Antonio M."/>
            <person name="Oren A."/>
            <person name="Chaudhuri R.R."/>
            <person name="La Ragione R."/>
            <person name="Hildebrand F."/>
            <person name="Pallen M.J."/>
        </authorList>
    </citation>
    <scope>NUCLEOTIDE SEQUENCE</scope>
    <source>
        <strain evidence="4">F6-6636</strain>
    </source>
</reference>